<keyword evidence="3" id="KW-0689">Ribosomal protein</keyword>
<feature type="domain" description="Large ribosomal subunit protein bL12 C-terminal" evidence="2">
    <location>
        <begin position="64"/>
        <end position="93"/>
    </location>
</feature>
<dbReference type="GO" id="GO:0005840">
    <property type="term" value="C:ribosome"/>
    <property type="evidence" value="ECO:0007669"/>
    <property type="project" value="UniProtKB-KW"/>
</dbReference>
<dbReference type="Gene3D" id="3.30.1390.10">
    <property type="match status" value="1"/>
</dbReference>
<protein>
    <submittedName>
        <fullName evidence="3">Ribosomal protein L7/L12</fullName>
    </submittedName>
</protein>
<proteinExistence type="predicted"/>
<gene>
    <name evidence="3" type="ORF">ACFYXI_08360</name>
</gene>
<dbReference type="Pfam" id="PF00542">
    <property type="entry name" value="Ribosomal_L12"/>
    <property type="match status" value="1"/>
</dbReference>
<evidence type="ECO:0000256" key="1">
    <source>
        <dbReference type="SAM" id="Phobius"/>
    </source>
</evidence>
<accession>A0ABW6SNL0</accession>
<comment type="caution">
    <text evidence="3">The sequence shown here is derived from an EMBL/GenBank/DDBJ whole genome shotgun (WGS) entry which is preliminary data.</text>
</comment>
<keyword evidence="3" id="KW-0687">Ribonucleoprotein</keyword>
<sequence length="148" mass="15679">MFGIDSTSAIVVIVLVMAVALTIVIVLAARAGARPSARLAWRTPGLMPPIPRDLQERVRELCAEGKKIHAIKALRDGTGLSLKEAKDVVDALDAGRSVPTPQPDGQPGDLASRVRELKAAGRAEQAVFLVRGETGMSQTEAETFVDAL</sequence>
<dbReference type="SUPFAM" id="SSF54736">
    <property type="entry name" value="ClpS-like"/>
    <property type="match status" value="1"/>
</dbReference>
<dbReference type="Proteomes" id="UP001602013">
    <property type="component" value="Unassembled WGS sequence"/>
</dbReference>
<dbReference type="InterPro" id="IPR014719">
    <property type="entry name" value="Ribosomal_bL12_C/ClpS-like"/>
</dbReference>
<reference evidence="3 4" key="1">
    <citation type="submission" date="2024-10" db="EMBL/GenBank/DDBJ databases">
        <title>The Natural Products Discovery Center: Release of the First 8490 Sequenced Strains for Exploring Actinobacteria Biosynthetic Diversity.</title>
        <authorList>
            <person name="Kalkreuter E."/>
            <person name="Kautsar S.A."/>
            <person name="Yang D."/>
            <person name="Bader C.D."/>
            <person name="Teijaro C.N."/>
            <person name="Fluegel L."/>
            <person name="Davis C.M."/>
            <person name="Simpson J.R."/>
            <person name="Lauterbach L."/>
            <person name="Steele A.D."/>
            <person name="Gui C."/>
            <person name="Meng S."/>
            <person name="Li G."/>
            <person name="Viehrig K."/>
            <person name="Ye F."/>
            <person name="Su P."/>
            <person name="Kiefer A.F."/>
            <person name="Nichols A."/>
            <person name="Cepeda A.J."/>
            <person name="Yan W."/>
            <person name="Fan B."/>
            <person name="Jiang Y."/>
            <person name="Adhikari A."/>
            <person name="Zheng C.-J."/>
            <person name="Schuster L."/>
            <person name="Cowan T.M."/>
            <person name="Smanski M.J."/>
            <person name="Chevrette M.G."/>
            <person name="De Carvalho L.P.S."/>
            <person name="Shen B."/>
        </authorList>
    </citation>
    <scope>NUCLEOTIDE SEQUENCE [LARGE SCALE GENOMIC DNA]</scope>
    <source>
        <strain evidence="3 4">NPDC002173</strain>
    </source>
</reference>
<dbReference type="InterPro" id="IPR013823">
    <property type="entry name" value="Ribosomal_bL12_C"/>
</dbReference>
<keyword evidence="1" id="KW-0812">Transmembrane</keyword>
<evidence type="ECO:0000313" key="4">
    <source>
        <dbReference type="Proteomes" id="UP001602013"/>
    </source>
</evidence>
<feature type="transmembrane region" description="Helical" evidence="1">
    <location>
        <begin position="6"/>
        <end position="29"/>
    </location>
</feature>
<keyword evidence="1" id="KW-0472">Membrane</keyword>
<dbReference type="RefSeq" id="WP_387409644.1">
    <property type="nucleotide sequence ID" value="NZ_JBIASD010000004.1"/>
</dbReference>
<evidence type="ECO:0000313" key="3">
    <source>
        <dbReference type="EMBL" id="MFF3665594.1"/>
    </source>
</evidence>
<name>A0ABW6SNL0_9ACTN</name>
<keyword evidence="1" id="KW-1133">Transmembrane helix</keyword>
<keyword evidence="4" id="KW-1185">Reference proteome</keyword>
<evidence type="ECO:0000259" key="2">
    <source>
        <dbReference type="Pfam" id="PF00542"/>
    </source>
</evidence>
<organism evidence="3 4">
    <name type="scientific">Microtetraspora malaysiensis</name>
    <dbReference type="NCBI Taxonomy" id="161358"/>
    <lineage>
        <taxon>Bacteria</taxon>
        <taxon>Bacillati</taxon>
        <taxon>Actinomycetota</taxon>
        <taxon>Actinomycetes</taxon>
        <taxon>Streptosporangiales</taxon>
        <taxon>Streptosporangiaceae</taxon>
        <taxon>Microtetraspora</taxon>
    </lineage>
</organism>
<dbReference type="EMBL" id="JBIASD010000004">
    <property type="protein sequence ID" value="MFF3665594.1"/>
    <property type="molecule type" value="Genomic_DNA"/>
</dbReference>